<organism evidence="7 8">
    <name type="scientific">Lacimonas salitolerans</name>
    <dbReference type="NCBI Taxonomy" id="1323750"/>
    <lineage>
        <taxon>Bacteria</taxon>
        <taxon>Pseudomonadati</taxon>
        <taxon>Pseudomonadota</taxon>
        <taxon>Alphaproteobacteria</taxon>
        <taxon>Rhodobacterales</taxon>
        <taxon>Paracoccaceae</taxon>
        <taxon>Lacimonas</taxon>
    </lineage>
</organism>
<gene>
    <name evidence="7" type="ORF">ACFTOW_11705</name>
</gene>
<evidence type="ECO:0000256" key="2">
    <source>
        <dbReference type="ARBA" id="ARBA00022475"/>
    </source>
</evidence>
<proteinExistence type="predicted"/>
<feature type="transmembrane region" description="Helical" evidence="6">
    <location>
        <begin position="188"/>
        <end position="209"/>
    </location>
</feature>
<dbReference type="Proteomes" id="UP001597186">
    <property type="component" value="Unassembled WGS sequence"/>
</dbReference>
<dbReference type="EMBL" id="JBHUDD010000058">
    <property type="protein sequence ID" value="MFD1510065.1"/>
    <property type="molecule type" value="Genomic_DNA"/>
</dbReference>
<dbReference type="Pfam" id="PF03631">
    <property type="entry name" value="Virul_fac_BrkB"/>
    <property type="match status" value="1"/>
</dbReference>
<name>A0ABW4EFD6_9RHOB</name>
<dbReference type="InterPro" id="IPR017039">
    <property type="entry name" value="Virul_fac_BrkB"/>
</dbReference>
<comment type="subcellular location">
    <subcellularLocation>
        <location evidence="1">Cell membrane</location>
        <topology evidence="1">Multi-pass membrane protein</topology>
    </subcellularLocation>
</comment>
<feature type="transmembrane region" description="Helical" evidence="6">
    <location>
        <begin position="146"/>
        <end position="176"/>
    </location>
</feature>
<dbReference type="PANTHER" id="PTHR30213:SF0">
    <property type="entry name" value="UPF0761 MEMBRANE PROTEIN YIHY"/>
    <property type="match status" value="1"/>
</dbReference>
<evidence type="ECO:0000313" key="8">
    <source>
        <dbReference type="Proteomes" id="UP001597186"/>
    </source>
</evidence>
<evidence type="ECO:0000256" key="4">
    <source>
        <dbReference type="ARBA" id="ARBA00022989"/>
    </source>
</evidence>
<dbReference type="PIRSF" id="PIRSF035875">
    <property type="entry name" value="RNase_BN"/>
    <property type="match status" value="1"/>
</dbReference>
<keyword evidence="3 6" id="KW-0812">Transmembrane</keyword>
<feature type="transmembrane region" description="Helical" evidence="6">
    <location>
        <begin position="41"/>
        <end position="64"/>
    </location>
</feature>
<keyword evidence="2" id="KW-1003">Cell membrane</keyword>
<dbReference type="PANTHER" id="PTHR30213">
    <property type="entry name" value="INNER MEMBRANE PROTEIN YHJD"/>
    <property type="match status" value="1"/>
</dbReference>
<keyword evidence="4 6" id="KW-1133">Transmembrane helix</keyword>
<keyword evidence="5 6" id="KW-0472">Membrane</keyword>
<sequence length="287" mass="30051">MGSARTTDDTDGSKRQRAIGLGKRLWTQVNEDHVGLITAGVAFYGLLALFPAITALMAIAGLLVDPDRIVAQLQQFSDIVPQEVMSIVVGQASAISGSGGGGLGLAAMLGIGFAVWSASRGMASLIEGMNVAYGEKETRGIVKLKAVTLALTLLVVIGIIIGMLATMAVPVALSFVQLGTLGNVVSFALAWGVLLIFTFGGLSVIYRFGPDHARPRSQNHMTPGAPVACLLWVLASGGFAFYVSNFGSYNESFGALSGVIVLLLWLWISAYVILLGAELNAVTRPRP</sequence>
<keyword evidence="8" id="KW-1185">Reference proteome</keyword>
<dbReference type="RefSeq" id="WP_379915855.1">
    <property type="nucleotide sequence ID" value="NZ_JBHUDD010000058.1"/>
</dbReference>
<protein>
    <submittedName>
        <fullName evidence="7">YihY/virulence factor BrkB family protein</fullName>
    </submittedName>
</protein>
<evidence type="ECO:0000256" key="1">
    <source>
        <dbReference type="ARBA" id="ARBA00004651"/>
    </source>
</evidence>
<accession>A0ABW4EFD6</accession>
<comment type="caution">
    <text evidence="7">The sequence shown here is derived from an EMBL/GenBank/DDBJ whole genome shotgun (WGS) entry which is preliminary data.</text>
</comment>
<dbReference type="NCBIfam" id="TIGR00765">
    <property type="entry name" value="yihY_not_rbn"/>
    <property type="match status" value="1"/>
</dbReference>
<feature type="transmembrane region" description="Helical" evidence="6">
    <location>
        <begin position="221"/>
        <end position="243"/>
    </location>
</feature>
<evidence type="ECO:0000313" key="7">
    <source>
        <dbReference type="EMBL" id="MFD1510065.1"/>
    </source>
</evidence>
<evidence type="ECO:0000256" key="3">
    <source>
        <dbReference type="ARBA" id="ARBA00022692"/>
    </source>
</evidence>
<feature type="transmembrane region" description="Helical" evidence="6">
    <location>
        <begin position="255"/>
        <end position="277"/>
    </location>
</feature>
<reference evidence="8" key="1">
    <citation type="journal article" date="2019" name="Int. J. Syst. Evol. Microbiol.">
        <title>The Global Catalogue of Microorganisms (GCM) 10K type strain sequencing project: providing services to taxonomists for standard genome sequencing and annotation.</title>
        <authorList>
            <consortium name="The Broad Institute Genomics Platform"/>
            <consortium name="The Broad Institute Genome Sequencing Center for Infectious Disease"/>
            <person name="Wu L."/>
            <person name="Ma J."/>
        </authorList>
    </citation>
    <scope>NUCLEOTIDE SEQUENCE [LARGE SCALE GENOMIC DNA]</scope>
    <source>
        <strain evidence="8">CGMCC 1.12477</strain>
    </source>
</reference>
<evidence type="ECO:0000256" key="6">
    <source>
        <dbReference type="SAM" id="Phobius"/>
    </source>
</evidence>
<evidence type="ECO:0000256" key="5">
    <source>
        <dbReference type="ARBA" id="ARBA00023136"/>
    </source>
</evidence>